<dbReference type="SUPFAM" id="SSF50494">
    <property type="entry name" value="Trypsin-like serine proteases"/>
    <property type="match status" value="1"/>
</dbReference>
<protein>
    <submittedName>
        <fullName evidence="1">Uncharacterized protein</fullName>
    </submittedName>
</protein>
<name>A0A0N9I1A7_9PSEU</name>
<sequence>MLRPRPAELSGDRSDFEDLLASCVARVDADGHPIGTAFFVAPGWAVTAAHVAEWHGRTLVMRVREQSLTGTVVKVWPLNSSGLSRHPLPDLALVRLDETDHPCVRLADQAPNMHTKFMALGFTRTLGESFARLETTTDLKYGGEMSDPDESGTELYKIVDGSVPEGMSGGPVIDVGAVGVRGTGAVVGLMRTSRDLHTDMGGWVVRSEEIRALLGTERMHEHHVFHEKDQRWDRAWAASAWRFSSPADMEDVWWLRGPIVPFAPGKLLEDARNKYLSSQNLDYLDIPDFDRAWLLNRLETERRGVLLVGAAGAGKTRLAVEIAHLATEKGWPVWLTRSPGHSQLPGISKLSVEDLRKVVFSPDSRKAQHVLVVLDYLDSYHQNLDFEDLQRLVDDAFHNDGIRVMLLATARPGARHRLAQLWAGTVLDFMDLPSSPEHRRKLVRQILTRIAGTALQRWGFDEVRRRCGGDQATPMVTLLMAVALERGNQHGSAAPEPLVTWLRSRLTSDELAGAAAAADNAPSSADLLAYAVIAATCRRQESSLESTAHAVVDRYGGGARQNDHLTRLEQTGWLIPDDNDGAVVDPRFDLLHDLVADLLLDGALFTPSGGVDKKAVHAALDAVASDPVALEQFCVPLSRVYDRQGRRNRSVLRVSCKTWLDGNAQSLGARFRAAGAASAGALYALLHHLPWSSGEPWIEPEATAGRLPPLPAKPAGPAPSLVTPHFATLVGPQPDASVLIESLRSTPGDQPVRAAVVWLSGNRASPQVPQVLTHLVRRDVRIEDLSGRIGTYVTAWLSTVQDGVGQERLLIACLLNKQLSVSEHEPAIVAFARAAVTSLSSPASYDLYAAMLDHDAIVGRSDGDLALRALQAAREHPEHVSAGLLMQKLLPHHDIHEHKSSLTDMALTWSRRNLGSHRSPHVLQALLAAWQAATKAQRDAIVNQTLAWLGREVDAPAVPYVIERLLPLNGLVPHQVTRAVQQTIRWAQRPQHLRWSTDKVLPPHVCRLVAQAMKLIVADPVEAMRVADVVYRMLPSDRPAALTPSHSHLLHALLVGAMPKSLRELVIDLSLRWLKLHAHTPQAGWVLQALVRREELAGTRLATVMDAINEWMYRHNIRAEAPHVIEAALGRTDLTGSQRTTVVEHAEAIIAEQQNVAVPQGLFLALSKATPGAGNAGVPAIPNGTQNLLGWLEKHRDEYESGYAAIKLLSKSLSVGQLDRVVAVVAAWVPRHADRATVPILLRMLLCHRHVSGEDRGVATTAVVPAAVKWARTYPAHQRAGGVLSALLSYSPLTQHDREALSSLAFDWLERHEGLQTRGFVLGALMHESHSKARTKSLVAWSLAWLAQRPDLESTGVLAQAMVNHDDLSTAQRQQMISPLLDWLESHGSDNGIRRRLLGFWGNKMVNLTMSRDQADRLGSCVLGTVQHFDEPIPGKRYHYDLNGCLAAGLSPDTLDPVVAQALVKRAFEWLERDTDPLDNTLNVYRLRVLVKCKHLTAPQAKRALSAAARWLSDRPLGPEAKVGSLVIAVVQLKAPSMSLVHTLVDVALRWISQNPDDHRHGLLLLYILRRDDLTEDDVHRCLAAANSILADPKVSDEQRTHATNAVLRRRETTGATARSLITSSIARLASHSGRPKSNLLLGLLCRTDLTGTEKAVVVDASVSYLTGRQLDRTDGELVEHLLAHTGTHHRSQDIVALAISWIGKFNKVPSSPYVVRALIRSPAATAEVRSVMVTAMTQWLHHFCTRNSAPQAIMAVVEAGTTEKAELAMAVQYGLTWLNGRETYLDGDHRSLETLAAELIDGLSRLPDLDAYTKSELERLRSRTT</sequence>
<evidence type="ECO:0000313" key="2">
    <source>
        <dbReference type="Proteomes" id="UP000063699"/>
    </source>
</evidence>
<dbReference type="InterPro" id="IPR009003">
    <property type="entry name" value="Peptidase_S1_PA"/>
</dbReference>
<reference evidence="1 2" key="1">
    <citation type="submission" date="2015-07" db="EMBL/GenBank/DDBJ databases">
        <title>Genome sequencing of Kibdelosporangium phytohabitans.</title>
        <authorList>
            <person name="Qin S."/>
            <person name="Xing K."/>
        </authorList>
    </citation>
    <scope>NUCLEOTIDE SEQUENCE [LARGE SCALE GENOMIC DNA]</scope>
    <source>
        <strain evidence="1 2">KLBMP1111</strain>
    </source>
</reference>
<dbReference type="Pfam" id="PF13365">
    <property type="entry name" value="Trypsin_2"/>
    <property type="match status" value="1"/>
</dbReference>
<evidence type="ECO:0000313" key="1">
    <source>
        <dbReference type="EMBL" id="ALG09428.1"/>
    </source>
</evidence>
<gene>
    <name evidence="1" type="ORF">AOZ06_23210</name>
</gene>
<keyword evidence="2" id="KW-1185">Reference proteome</keyword>
<dbReference type="EMBL" id="CP012752">
    <property type="protein sequence ID" value="ALG09428.1"/>
    <property type="molecule type" value="Genomic_DNA"/>
</dbReference>
<accession>A0A0N9I1A7</accession>
<dbReference type="RefSeq" id="WP_054291332.1">
    <property type="nucleotide sequence ID" value="NZ_CP012752.1"/>
</dbReference>
<dbReference type="STRING" id="860235.AOZ06_23210"/>
<dbReference type="SUPFAM" id="SSF52540">
    <property type="entry name" value="P-loop containing nucleoside triphosphate hydrolases"/>
    <property type="match status" value="1"/>
</dbReference>
<dbReference type="Proteomes" id="UP000063699">
    <property type="component" value="Chromosome"/>
</dbReference>
<organism evidence="1 2">
    <name type="scientific">Kibdelosporangium phytohabitans</name>
    <dbReference type="NCBI Taxonomy" id="860235"/>
    <lineage>
        <taxon>Bacteria</taxon>
        <taxon>Bacillati</taxon>
        <taxon>Actinomycetota</taxon>
        <taxon>Actinomycetes</taxon>
        <taxon>Pseudonocardiales</taxon>
        <taxon>Pseudonocardiaceae</taxon>
        <taxon>Kibdelosporangium</taxon>
    </lineage>
</organism>
<dbReference type="KEGG" id="kphy:AOZ06_23210"/>
<dbReference type="InterPro" id="IPR027417">
    <property type="entry name" value="P-loop_NTPase"/>
</dbReference>
<proteinExistence type="predicted"/>
<dbReference type="Gene3D" id="2.40.10.120">
    <property type="match status" value="1"/>
</dbReference>